<feature type="region of interest" description="Disordered" evidence="1">
    <location>
        <begin position="926"/>
        <end position="996"/>
    </location>
</feature>
<evidence type="ECO:0000313" key="3">
    <source>
        <dbReference type="Proteomes" id="UP001172155"/>
    </source>
</evidence>
<evidence type="ECO:0000313" key="2">
    <source>
        <dbReference type="EMBL" id="KAK0743081.1"/>
    </source>
</evidence>
<dbReference type="EMBL" id="JAUKUD010000005">
    <property type="protein sequence ID" value="KAK0743081.1"/>
    <property type="molecule type" value="Genomic_DNA"/>
</dbReference>
<name>A0AA40EPI2_9PEZI</name>
<proteinExistence type="predicted"/>
<feature type="compositionally biased region" description="Acidic residues" evidence="1">
    <location>
        <begin position="968"/>
        <end position="996"/>
    </location>
</feature>
<gene>
    <name evidence="2" type="ORF">B0T18DRAFT_330457</name>
</gene>
<accession>A0AA40EPI2</accession>
<protein>
    <submittedName>
        <fullName evidence="2">Uncharacterized protein</fullName>
    </submittedName>
</protein>
<evidence type="ECO:0000256" key="1">
    <source>
        <dbReference type="SAM" id="MobiDB-lite"/>
    </source>
</evidence>
<dbReference type="Proteomes" id="UP001172155">
    <property type="component" value="Unassembled WGS sequence"/>
</dbReference>
<reference evidence="2" key="1">
    <citation type="submission" date="2023-06" db="EMBL/GenBank/DDBJ databases">
        <title>Genome-scale phylogeny and comparative genomics of the fungal order Sordariales.</title>
        <authorList>
            <consortium name="Lawrence Berkeley National Laboratory"/>
            <person name="Hensen N."/>
            <person name="Bonometti L."/>
            <person name="Westerberg I."/>
            <person name="Brannstrom I.O."/>
            <person name="Guillou S."/>
            <person name="Cros-Aarteil S."/>
            <person name="Calhoun S."/>
            <person name="Haridas S."/>
            <person name="Kuo A."/>
            <person name="Mondo S."/>
            <person name="Pangilinan J."/>
            <person name="Riley R."/>
            <person name="LaButti K."/>
            <person name="Andreopoulos B."/>
            <person name="Lipzen A."/>
            <person name="Chen C."/>
            <person name="Yanf M."/>
            <person name="Daum C."/>
            <person name="Ng V."/>
            <person name="Clum A."/>
            <person name="Steindorff A."/>
            <person name="Ohm R."/>
            <person name="Martin F."/>
            <person name="Silar P."/>
            <person name="Natvig D."/>
            <person name="Lalanne C."/>
            <person name="Gautier V."/>
            <person name="Ament-velasquez S.L."/>
            <person name="Kruys A."/>
            <person name="Hutchinson M.I."/>
            <person name="Powell A.J."/>
            <person name="Barry K."/>
            <person name="Miller A.N."/>
            <person name="Grigoriev I.V."/>
            <person name="Debuchy R."/>
            <person name="Gladieux P."/>
            <person name="Thoren M.H."/>
            <person name="Johannesson H."/>
        </authorList>
    </citation>
    <scope>NUCLEOTIDE SEQUENCE</scope>
    <source>
        <strain evidence="2">SMH3187-1</strain>
    </source>
</reference>
<keyword evidence="3" id="KW-1185">Reference proteome</keyword>
<sequence length="996" mass="113047">MPTLTAAQLVHRQKLCQKYRIEFLGEIDPSNWPDCHRDTLNDATEAASKRYHAYATNPALLGTDPWKMERKSHAMVLVENANRSHGRNESTWRHACDPVAVRERDGPWISKLETVGLNRIFNFRADEEVHHDPEITEELAKREIPDRVYGLRKTRNIELLLYDITSAERREPGAHTGVDQTNQPSAFQFMNQPMNAKGDHQLFPFLVLEAKTGSSDEWHAINMQTAFSIRTFLETQRQLYSAASARSEWKSRPLVWYFSNKGENWRLCAAYTEDAPAEPDRIGTTVYRVVDVWHGCITTRDGALQLLLLVDYLFDWARDRYREDIIGALRIVAHGESDAASGVYQDTDIFSTVPLHSIHRPSQVTEADGNIGSYISAQESFLALDSPAGVFRHATFVESRYYCLYITRDNVQTFLQSTTQSRVQPLCRLILGHMSKSILTDPDTLDAIEERWTGVSRSSAPSYRPQAQEQFHVVLSFTTYLSSEWHQVRELSAVAVTKDAWKVLGDASRFKKKLRSPFIYDYYDTAEFIRVVEKLKAGSPEHILHAAIVSTAYRIVVGGPHILEIQVDNGSLRDLVYFIYAWLKRGGVLEPDEPFLRSSKNFDQQHLREDHGGPYPLICEDSLQASDEGCVLVTATCEPKDLAGRRGDGLCVYLTEGGPTAPETEVLAVMMRKALETRDVYHTTRTSVRGPSFSALTQQGQSARGFERNIRGTYGVYSRGFGFLALLERLGGSEVPMTLGALRSPDGCGSQLYKRNISPWIDPRYIYLNSQSRMFILYKLFTREVLYWKGIARERERSDISCCPLCAALGDHDLCVACEEFLADDNQYGWFRNAILGESPLQMKALSGEEVKIRLRTMRDDYPVLKEDIAPRPHGIRNYDGNADWARKLDFYTKLEEPFNDIDELALQWLEFCRYCRENGPYFRRAGIPGNRKRKRPEGSDAEQTDNSSSDVEVSEEASNGAGFSGDGSDEEGSGEEGSDNEKDFDEEGFDEEDFD</sequence>
<comment type="caution">
    <text evidence="2">The sequence shown here is derived from an EMBL/GenBank/DDBJ whole genome shotgun (WGS) entry which is preliminary data.</text>
</comment>
<organism evidence="2 3">
    <name type="scientific">Schizothecium vesticola</name>
    <dbReference type="NCBI Taxonomy" id="314040"/>
    <lineage>
        <taxon>Eukaryota</taxon>
        <taxon>Fungi</taxon>
        <taxon>Dikarya</taxon>
        <taxon>Ascomycota</taxon>
        <taxon>Pezizomycotina</taxon>
        <taxon>Sordariomycetes</taxon>
        <taxon>Sordariomycetidae</taxon>
        <taxon>Sordariales</taxon>
        <taxon>Schizotheciaceae</taxon>
        <taxon>Schizothecium</taxon>
    </lineage>
</organism>
<dbReference type="AlphaFoldDB" id="A0AA40EPI2"/>
<feature type="compositionally biased region" description="Low complexity" evidence="1">
    <location>
        <begin position="946"/>
        <end position="960"/>
    </location>
</feature>